<dbReference type="GO" id="GO:0016301">
    <property type="term" value="F:kinase activity"/>
    <property type="evidence" value="ECO:0007669"/>
    <property type="project" value="UniProtKB-KW"/>
</dbReference>
<gene>
    <name evidence="2" type="ORF">SAMN05421811_11635</name>
</gene>
<evidence type="ECO:0000259" key="1">
    <source>
        <dbReference type="Pfam" id="PF01636"/>
    </source>
</evidence>
<dbReference type="Pfam" id="PF01636">
    <property type="entry name" value="APH"/>
    <property type="match status" value="1"/>
</dbReference>
<dbReference type="EMBL" id="FOHX01000016">
    <property type="protein sequence ID" value="SEU38787.1"/>
    <property type="molecule type" value="Genomic_DNA"/>
</dbReference>
<proteinExistence type="predicted"/>
<keyword evidence="3" id="KW-1185">Reference proteome</keyword>
<keyword evidence="2" id="KW-0418">Kinase</keyword>
<reference evidence="2 3" key="1">
    <citation type="submission" date="2016-10" db="EMBL/GenBank/DDBJ databases">
        <authorList>
            <person name="de Groot N.N."/>
        </authorList>
    </citation>
    <scope>NUCLEOTIDE SEQUENCE [LARGE SCALE GENOMIC DNA]</scope>
    <source>
        <strain evidence="2 3">CGMCC 4.5598</strain>
    </source>
</reference>
<dbReference type="AlphaFoldDB" id="A0A1I0LGT4"/>
<protein>
    <submittedName>
        <fullName evidence="2">Ser/Thr protein kinase RdoA involved in Cpx stress response, MazF antagonist</fullName>
    </submittedName>
</protein>
<organism evidence="2 3">
    <name type="scientific">Nonomuraea wenchangensis</name>
    <dbReference type="NCBI Taxonomy" id="568860"/>
    <lineage>
        <taxon>Bacteria</taxon>
        <taxon>Bacillati</taxon>
        <taxon>Actinomycetota</taxon>
        <taxon>Actinomycetes</taxon>
        <taxon>Streptosporangiales</taxon>
        <taxon>Streptosporangiaceae</taxon>
        <taxon>Nonomuraea</taxon>
    </lineage>
</organism>
<evidence type="ECO:0000313" key="3">
    <source>
        <dbReference type="Proteomes" id="UP000199361"/>
    </source>
</evidence>
<keyword evidence="2" id="KW-0808">Transferase</keyword>
<dbReference type="SUPFAM" id="SSF56112">
    <property type="entry name" value="Protein kinase-like (PK-like)"/>
    <property type="match status" value="1"/>
</dbReference>
<dbReference type="InterPro" id="IPR002575">
    <property type="entry name" value="Aminoglycoside_PTrfase"/>
</dbReference>
<dbReference type="InterPro" id="IPR011009">
    <property type="entry name" value="Kinase-like_dom_sf"/>
</dbReference>
<dbReference type="RefSeq" id="WP_091090665.1">
    <property type="nucleotide sequence ID" value="NZ_FOHX01000016.1"/>
</dbReference>
<dbReference type="Proteomes" id="UP000199361">
    <property type="component" value="Unassembled WGS sequence"/>
</dbReference>
<feature type="domain" description="Aminoglycoside phosphotransferase" evidence="1">
    <location>
        <begin position="56"/>
        <end position="234"/>
    </location>
</feature>
<dbReference type="STRING" id="568860.SAMN05421811_11635"/>
<accession>A0A1I0LGT4</accession>
<dbReference type="OrthoDB" id="115252at2"/>
<name>A0A1I0LGT4_9ACTN</name>
<dbReference type="Gene3D" id="3.90.1200.10">
    <property type="match status" value="1"/>
</dbReference>
<evidence type="ECO:0000313" key="2">
    <source>
        <dbReference type="EMBL" id="SEU38787.1"/>
    </source>
</evidence>
<sequence>MTTAAAVSAAVAVAREHGVRVAEPVLLHDSFNLRVHLRPAPVVARVPTVTAMGRERPDEVLRRELEVVSHLHRAGAPVVPPSGLLPPGPHLRDGFAVTFWTYTEHDPERVISPEEAGRGLAELHEALRGFPGELPVLWPALDEPARLLGVLDGRVEPGVHARLRAGHEELAGRLPRGGGQAVHGDAHPGNLLATPRGLLWNDFEECMTAPVAWDLAVLGRTLRLDGRAALRAYGVDPDDPALAVFRAARALQGTLWQLVRAQRFPRYEAEAERALTAWLRDPSGARR</sequence>